<evidence type="ECO:0000313" key="6">
    <source>
        <dbReference type="Proteomes" id="UP000177740"/>
    </source>
</evidence>
<dbReference type="InterPro" id="IPR008279">
    <property type="entry name" value="PEP-util_enz_mobile_dom"/>
</dbReference>
<evidence type="ECO:0000256" key="3">
    <source>
        <dbReference type="ARBA" id="ARBA00022840"/>
    </source>
</evidence>
<dbReference type="GO" id="GO:0005524">
    <property type="term" value="F:ATP binding"/>
    <property type="evidence" value="ECO:0007669"/>
    <property type="project" value="UniProtKB-KW"/>
</dbReference>
<evidence type="ECO:0000256" key="2">
    <source>
        <dbReference type="ARBA" id="ARBA00022741"/>
    </source>
</evidence>
<dbReference type="EMBL" id="MHMM01000017">
    <property type="protein sequence ID" value="OGZ26720.1"/>
    <property type="molecule type" value="Genomic_DNA"/>
</dbReference>
<keyword evidence="2" id="KW-0547">Nucleotide-binding</keyword>
<name>A0A1G2EMZ9_9BACT</name>
<dbReference type="InterPro" id="IPR006319">
    <property type="entry name" value="PEP_synth"/>
</dbReference>
<dbReference type="PROSITE" id="PS00370">
    <property type="entry name" value="PEP_ENZYMES_PHOS_SITE"/>
    <property type="match status" value="1"/>
</dbReference>
<proteinExistence type="inferred from homology"/>
<dbReference type="InterPro" id="IPR018274">
    <property type="entry name" value="PEP_util_AS"/>
</dbReference>
<evidence type="ECO:0000259" key="4">
    <source>
        <dbReference type="Pfam" id="PF00391"/>
    </source>
</evidence>
<accession>A0A1G2EMZ9</accession>
<dbReference type="PANTHER" id="PTHR43030:SF1">
    <property type="entry name" value="PHOSPHOENOLPYRUVATE SYNTHASE"/>
    <property type="match status" value="1"/>
</dbReference>
<dbReference type="GO" id="GO:0008986">
    <property type="term" value="F:pyruvate, water dikinase activity"/>
    <property type="evidence" value="ECO:0007669"/>
    <property type="project" value="InterPro"/>
</dbReference>
<evidence type="ECO:0000313" key="5">
    <source>
        <dbReference type="EMBL" id="OGZ26720.1"/>
    </source>
</evidence>
<dbReference type="PANTHER" id="PTHR43030">
    <property type="entry name" value="PHOSPHOENOLPYRUVATE SYNTHASE"/>
    <property type="match status" value="1"/>
</dbReference>
<comment type="similarity">
    <text evidence="1">Belongs to the PEP-utilizing enzyme family.</text>
</comment>
<keyword evidence="3" id="KW-0067">ATP-binding</keyword>
<dbReference type="Proteomes" id="UP000177740">
    <property type="component" value="Unassembled WGS sequence"/>
</dbReference>
<sequence>MYKLIFDRDRVYLFPWYFADEALTHDIADIFGKKVGRVILEFKNGRFYYYSSVDEYNAMGELLLEKVKNDRKFYKTVQKNILKTGEELTEFGRKMNKTNLKKASNQELVDIYETYAKKLKAMRNWGWVPALLDGAATYFLSDYVQAEFKKQMKERELEEKTAEYFTVLSSPEDMSEVQKEEMARLKLIGEIEKKYGNASNVLNSIQDYPDILDKIRRHAKEFEWLPFAYIGPTWDEKGVINSIKDSLNKKETVKEQIEKIKKHYKELPAQKKEIIKKAKLSKDLQYLFGVYSFFMFLKDMRKGIYQKSYVAMEPVINEIAIRIGLTNQEAKYLTGEEIKSALTKEVDFKTVAEERSRYCIALIEDGRTRFLNDSEIDEIKKQLVKDEFSADAKEIKGMIAFAGKVQGIARIIEVVKDIPKLQEGEVLVSPATNPDLVPAMKKASAFVTDTGGVTCHAAIVSRELKKPCVIGTKFATKAIKDGDLVEVDAERGIVTILKRHE</sequence>
<dbReference type="Pfam" id="PF00391">
    <property type="entry name" value="PEP-utilizers"/>
    <property type="match status" value="1"/>
</dbReference>
<organism evidence="5 6">
    <name type="scientific">Candidatus Nealsonbacteria bacterium RIFOXYB1_FULL_40_15</name>
    <dbReference type="NCBI Taxonomy" id="1801677"/>
    <lineage>
        <taxon>Bacteria</taxon>
        <taxon>Candidatus Nealsoniibacteriota</taxon>
    </lineage>
</organism>
<reference evidence="5 6" key="1">
    <citation type="journal article" date="2016" name="Nat. Commun.">
        <title>Thousands of microbial genomes shed light on interconnected biogeochemical processes in an aquifer system.</title>
        <authorList>
            <person name="Anantharaman K."/>
            <person name="Brown C.T."/>
            <person name="Hug L.A."/>
            <person name="Sharon I."/>
            <person name="Castelle C.J."/>
            <person name="Probst A.J."/>
            <person name="Thomas B.C."/>
            <person name="Singh A."/>
            <person name="Wilkins M.J."/>
            <person name="Karaoz U."/>
            <person name="Brodie E.L."/>
            <person name="Williams K.H."/>
            <person name="Hubbard S.S."/>
            <person name="Banfield J.F."/>
        </authorList>
    </citation>
    <scope>NUCLEOTIDE SEQUENCE [LARGE SCALE GENOMIC DNA]</scope>
</reference>
<dbReference type="Gene3D" id="3.50.30.10">
    <property type="entry name" value="Phosphohistidine domain"/>
    <property type="match status" value="1"/>
</dbReference>
<dbReference type="STRING" id="1801677.A2365_02370"/>
<feature type="domain" description="PEP-utilising enzyme mobile" evidence="4">
    <location>
        <begin position="421"/>
        <end position="492"/>
    </location>
</feature>
<comment type="caution">
    <text evidence="5">The sequence shown here is derived from an EMBL/GenBank/DDBJ whole genome shotgun (WGS) entry which is preliminary data.</text>
</comment>
<dbReference type="InterPro" id="IPR036637">
    <property type="entry name" value="Phosphohistidine_dom_sf"/>
</dbReference>
<evidence type="ECO:0000256" key="1">
    <source>
        <dbReference type="ARBA" id="ARBA00007837"/>
    </source>
</evidence>
<dbReference type="SUPFAM" id="SSF52009">
    <property type="entry name" value="Phosphohistidine domain"/>
    <property type="match status" value="1"/>
</dbReference>
<dbReference type="AlphaFoldDB" id="A0A1G2EMZ9"/>
<gene>
    <name evidence="5" type="ORF">A2365_02370</name>
</gene>
<protein>
    <recommendedName>
        <fullName evidence="4">PEP-utilising enzyme mobile domain-containing protein</fullName>
    </recommendedName>
</protein>